<dbReference type="AlphaFoldDB" id="F0WSY5"/>
<protein>
    <submittedName>
        <fullName evidence="1">AlNc14C241G9474 protein</fullName>
    </submittedName>
</protein>
<name>F0WSY5_9STRA</name>
<reference evidence="1" key="2">
    <citation type="submission" date="2011-02" db="EMBL/GenBank/DDBJ databases">
        <authorList>
            <person name="MacLean D."/>
        </authorList>
    </citation>
    <scope>NUCLEOTIDE SEQUENCE</scope>
</reference>
<organism evidence="1">
    <name type="scientific">Albugo laibachii Nc14</name>
    <dbReference type="NCBI Taxonomy" id="890382"/>
    <lineage>
        <taxon>Eukaryota</taxon>
        <taxon>Sar</taxon>
        <taxon>Stramenopiles</taxon>
        <taxon>Oomycota</taxon>
        <taxon>Peronosporomycetes</taxon>
        <taxon>Albuginales</taxon>
        <taxon>Albuginaceae</taxon>
        <taxon>Albugo</taxon>
    </lineage>
</organism>
<sequence>MLHAAQSLGAKKSYVPLDSEWRYPPMMRPVPWSLEILDHEFKESEYHRKHACAE</sequence>
<reference evidence="1" key="1">
    <citation type="journal article" date="2011" name="PLoS Biol.">
        <title>Gene gain and loss during evolution of obligate parasitism in the white rust pathogen of Arabidopsis thaliana.</title>
        <authorList>
            <person name="Kemen E."/>
            <person name="Gardiner A."/>
            <person name="Schultz-Larsen T."/>
            <person name="Kemen A.C."/>
            <person name="Balmuth A.L."/>
            <person name="Robert-Seilaniantz A."/>
            <person name="Bailey K."/>
            <person name="Holub E."/>
            <person name="Studholme D.J."/>
            <person name="Maclean D."/>
            <person name="Jones J.D."/>
        </authorList>
    </citation>
    <scope>NUCLEOTIDE SEQUENCE</scope>
</reference>
<accession>F0WSY5</accession>
<dbReference type="HOGENOM" id="CLU_3054342_0_0_1"/>
<proteinExistence type="predicted"/>
<gene>
    <name evidence="1" type="primary">AlNc14C241G9474</name>
    <name evidence="1" type="ORF">ALNC14_106130</name>
</gene>
<dbReference type="EMBL" id="FR824286">
    <property type="protein sequence ID" value="CCA24469.1"/>
    <property type="molecule type" value="Genomic_DNA"/>
</dbReference>
<evidence type="ECO:0000313" key="1">
    <source>
        <dbReference type="EMBL" id="CCA24469.1"/>
    </source>
</evidence>